<dbReference type="Proteomes" id="UP000233556">
    <property type="component" value="Unassembled WGS sequence"/>
</dbReference>
<protein>
    <recommendedName>
        <fullName evidence="4">Rna-directed dna polymerase from mobile element jockey-like</fullName>
    </recommendedName>
</protein>
<evidence type="ECO:0008006" key="4">
    <source>
        <dbReference type="Google" id="ProtNLM"/>
    </source>
</evidence>
<keyword evidence="3" id="KW-1185">Reference proteome</keyword>
<accession>A0A2I0UAP2</accession>
<gene>
    <name evidence="2" type="ORF">llap_6572</name>
</gene>
<evidence type="ECO:0000313" key="2">
    <source>
        <dbReference type="EMBL" id="PKU43129.1"/>
    </source>
</evidence>
<feature type="compositionally biased region" description="Basic and acidic residues" evidence="1">
    <location>
        <begin position="218"/>
        <end position="227"/>
    </location>
</feature>
<evidence type="ECO:0000256" key="1">
    <source>
        <dbReference type="SAM" id="MobiDB-lite"/>
    </source>
</evidence>
<reference evidence="3" key="1">
    <citation type="submission" date="2017-11" db="EMBL/GenBank/DDBJ databases">
        <authorList>
            <person name="Lima N.C."/>
            <person name="Parody-Merino A.M."/>
            <person name="Battley P.F."/>
            <person name="Fidler A.E."/>
            <person name="Prosdocimi F."/>
        </authorList>
    </citation>
    <scope>NUCLEOTIDE SEQUENCE [LARGE SCALE GENOMIC DNA]</scope>
</reference>
<feature type="compositionally biased region" description="Basic and acidic residues" evidence="1">
    <location>
        <begin position="188"/>
        <end position="201"/>
    </location>
</feature>
<evidence type="ECO:0000313" key="3">
    <source>
        <dbReference type="Proteomes" id="UP000233556"/>
    </source>
</evidence>
<organism evidence="2 3">
    <name type="scientific">Limosa lapponica baueri</name>
    <dbReference type="NCBI Taxonomy" id="1758121"/>
    <lineage>
        <taxon>Eukaryota</taxon>
        <taxon>Metazoa</taxon>
        <taxon>Chordata</taxon>
        <taxon>Craniata</taxon>
        <taxon>Vertebrata</taxon>
        <taxon>Euteleostomi</taxon>
        <taxon>Archelosauria</taxon>
        <taxon>Archosauria</taxon>
        <taxon>Dinosauria</taxon>
        <taxon>Saurischia</taxon>
        <taxon>Theropoda</taxon>
        <taxon>Coelurosauria</taxon>
        <taxon>Aves</taxon>
        <taxon>Neognathae</taxon>
        <taxon>Neoaves</taxon>
        <taxon>Charadriiformes</taxon>
        <taxon>Scolopacidae</taxon>
        <taxon>Limosa</taxon>
    </lineage>
</organism>
<dbReference type="EMBL" id="KZ505929">
    <property type="protein sequence ID" value="PKU43129.1"/>
    <property type="molecule type" value="Genomic_DNA"/>
</dbReference>
<proteinExistence type="predicted"/>
<name>A0A2I0UAP2_LIMLA</name>
<feature type="region of interest" description="Disordered" evidence="1">
    <location>
        <begin position="170"/>
        <end position="227"/>
    </location>
</feature>
<reference evidence="3" key="2">
    <citation type="submission" date="2017-12" db="EMBL/GenBank/DDBJ databases">
        <title>Genome sequence of the Bar-tailed Godwit (Limosa lapponica baueri).</title>
        <authorList>
            <person name="Lima N.C.B."/>
            <person name="Parody-Merino A.M."/>
            <person name="Battley P.F."/>
            <person name="Fidler A.E."/>
            <person name="Prosdocimi F."/>
        </authorList>
    </citation>
    <scope>NUCLEOTIDE SEQUENCE [LARGE SCALE GENOMIC DNA]</scope>
</reference>
<sequence length="227" mass="24910">MGVLLPWHRSSAGGIVSPPALCRRRVPAPRYSLSPLEILSILLFRWRLEAPVAPFLGSRGCFDFQHNLVPGSTEINVPERFHQCATSRERDDFTPFLSGTDPSAAFPWAAPVCRPLPASVAGGGMSEQQIHCFIGPNDAIQRDLDRLERWDHANLMKFSQAKCKVLHLGHSSPSHKSRLGGERMGSSPEEKGFGVVVDEKLNTSQLSGQAERVGGVQPREEKAPGRL</sequence>
<dbReference type="AlphaFoldDB" id="A0A2I0UAP2"/>
<dbReference type="OrthoDB" id="10056483at2759"/>